<proteinExistence type="inferred from homology"/>
<evidence type="ECO:0000256" key="3">
    <source>
        <dbReference type="ARBA" id="ARBA00022679"/>
    </source>
</evidence>
<evidence type="ECO:0000313" key="7">
    <source>
        <dbReference type="Proteomes" id="UP000586918"/>
    </source>
</evidence>
<comment type="similarity">
    <text evidence="1">Belongs to the methyltransferase superfamily.</text>
</comment>
<evidence type="ECO:0000256" key="4">
    <source>
        <dbReference type="SAM" id="MobiDB-lite"/>
    </source>
</evidence>
<dbReference type="CDD" id="cd02440">
    <property type="entry name" value="AdoMet_MTases"/>
    <property type="match status" value="1"/>
</dbReference>
<dbReference type="AlphaFoldDB" id="A0A848DHK8"/>
<evidence type="ECO:0000313" key="6">
    <source>
        <dbReference type="EMBL" id="NMH92160.1"/>
    </source>
</evidence>
<feature type="domain" description="Methyltransferase type 11" evidence="5">
    <location>
        <begin position="42"/>
        <end position="130"/>
    </location>
</feature>
<evidence type="ECO:0000256" key="2">
    <source>
        <dbReference type="ARBA" id="ARBA00022603"/>
    </source>
</evidence>
<dbReference type="InterPro" id="IPR051052">
    <property type="entry name" value="Diverse_substrate_MTase"/>
</dbReference>
<dbReference type="RefSeq" id="WP_169412876.1">
    <property type="nucleotide sequence ID" value="NZ_JAAXKZ010000032.1"/>
</dbReference>
<sequence length="262" mass="29136">MAGRQQRATSFGEVAEDYDRLRPAPPQDAVAWLLPEDCAVAVDVAAGTGLLTRALARHVPRVTAVEPDPRMRAVLSARSPDVRVVEGRGEALPLPDASADAVLIASAWHWMDPDRAVPEIARVLRDGGRFGVTWTSRDHQVEWVRDLDRFRPPATAGPVEGGAEDTSPRRRHRDVELPEDGLFEDIERTTFAFTRRMTIDDVVDMLATYSGFITADPQERAVGARRARAALEQRFPGADEIDLPMRSWCWRADRAARARPRA</sequence>
<reference evidence="6 7" key="1">
    <citation type="submission" date="2020-04" db="EMBL/GenBank/DDBJ databases">
        <authorList>
            <person name="Klaysubun C."/>
            <person name="Duangmal K."/>
            <person name="Lipun K."/>
        </authorList>
    </citation>
    <scope>NUCLEOTIDE SEQUENCE [LARGE SCALE GENOMIC DNA]</scope>
    <source>
        <strain evidence="6 7">DSM 45300</strain>
    </source>
</reference>
<protein>
    <submittedName>
        <fullName evidence="6">Class I SAM-dependent methyltransferase</fullName>
    </submittedName>
</protein>
<dbReference type="Proteomes" id="UP000586918">
    <property type="component" value="Unassembled WGS sequence"/>
</dbReference>
<keyword evidence="7" id="KW-1185">Reference proteome</keyword>
<evidence type="ECO:0000259" key="5">
    <source>
        <dbReference type="Pfam" id="PF08241"/>
    </source>
</evidence>
<dbReference type="SUPFAM" id="SSF53335">
    <property type="entry name" value="S-adenosyl-L-methionine-dependent methyltransferases"/>
    <property type="match status" value="1"/>
</dbReference>
<keyword evidence="3 6" id="KW-0808">Transferase</keyword>
<evidence type="ECO:0000256" key="1">
    <source>
        <dbReference type="ARBA" id="ARBA00008361"/>
    </source>
</evidence>
<gene>
    <name evidence="6" type="ORF">HF519_11385</name>
</gene>
<organism evidence="6 7">
    <name type="scientific">Pseudonocardia bannensis</name>
    <dbReference type="NCBI Taxonomy" id="630973"/>
    <lineage>
        <taxon>Bacteria</taxon>
        <taxon>Bacillati</taxon>
        <taxon>Actinomycetota</taxon>
        <taxon>Actinomycetes</taxon>
        <taxon>Pseudonocardiales</taxon>
        <taxon>Pseudonocardiaceae</taxon>
        <taxon>Pseudonocardia</taxon>
    </lineage>
</organism>
<name>A0A848DHK8_9PSEU</name>
<keyword evidence="2 6" id="KW-0489">Methyltransferase</keyword>
<dbReference type="InterPro" id="IPR013216">
    <property type="entry name" value="Methyltransf_11"/>
</dbReference>
<accession>A0A848DHK8</accession>
<dbReference type="InterPro" id="IPR029063">
    <property type="entry name" value="SAM-dependent_MTases_sf"/>
</dbReference>
<comment type="caution">
    <text evidence="6">The sequence shown here is derived from an EMBL/GenBank/DDBJ whole genome shotgun (WGS) entry which is preliminary data.</text>
</comment>
<feature type="region of interest" description="Disordered" evidence="4">
    <location>
        <begin position="152"/>
        <end position="173"/>
    </location>
</feature>
<dbReference type="PANTHER" id="PTHR44942:SF4">
    <property type="entry name" value="METHYLTRANSFERASE TYPE 11 DOMAIN-CONTAINING PROTEIN"/>
    <property type="match status" value="1"/>
</dbReference>
<dbReference type="EMBL" id="JAAXKZ010000032">
    <property type="protein sequence ID" value="NMH92160.1"/>
    <property type="molecule type" value="Genomic_DNA"/>
</dbReference>
<dbReference type="GO" id="GO:0008757">
    <property type="term" value="F:S-adenosylmethionine-dependent methyltransferase activity"/>
    <property type="evidence" value="ECO:0007669"/>
    <property type="project" value="InterPro"/>
</dbReference>
<dbReference type="Pfam" id="PF08241">
    <property type="entry name" value="Methyltransf_11"/>
    <property type="match status" value="1"/>
</dbReference>
<dbReference type="GO" id="GO:0032259">
    <property type="term" value="P:methylation"/>
    <property type="evidence" value="ECO:0007669"/>
    <property type="project" value="UniProtKB-KW"/>
</dbReference>
<dbReference type="PANTHER" id="PTHR44942">
    <property type="entry name" value="METHYLTRANSF_11 DOMAIN-CONTAINING PROTEIN"/>
    <property type="match status" value="1"/>
</dbReference>
<dbReference type="Gene3D" id="3.40.50.150">
    <property type="entry name" value="Vaccinia Virus protein VP39"/>
    <property type="match status" value="1"/>
</dbReference>